<sequence length="97" mass="10731">MNSRRRRLRNDDEDGEEDNLEVYDLDGQENHFEFESYEAPLSPYGIPRQAAYASIVGSQVSSFSSPIVSVSQVETPPFTSGILESIPSTSQSSAQVE</sequence>
<gene>
    <name evidence="2" type="ORF">CDL15_Pgr006105</name>
</gene>
<accession>A0A218VU26</accession>
<evidence type="ECO:0000313" key="2">
    <source>
        <dbReference type="EMBL" id="OWM63843.1"/>
    </source>
</evidence>
<feature type="compositionally biased region" description="Acidic residues" evidence="1">
    <location>
        <begin position="11"/>
        <end position="20"/>
    </location>
</feature>
<dbReference type="EMBL" id="MTKT01005880">
    <property type="protein sequence ID" value="OWM63843.1"/>
    <property type="molecule type" value="Genomic_DNA"/>
</dbReference>
<comment type="caution">
    <text evidence="2">The sequence shown here is derived from an EMBL/GenBank/DDBJ whole genome shotgun (WGS) entry which is preliminary data.</text>
</comment>
<evidence type="ECO:0000256" key="1">
    <source>
        <dbReference type="SAM" id="MobiDB-lite"/>
    </source>
</evidence>
<evidence type="ECO:0000313" key="3">
    <source>
        <dbReference type="Proteomes" id="UP000197138"/>
    </source>
</evidence>
<proteinExistence type="predicted"/>
<organism evidence="2 3">
    <name type="scientific">Punica granatum</name>
    <name type="common">Pomegranate</name>
    <dbReference type="NCBI Taxonomy" id="22663"/>
    <lineage>
        <taxon>Eukaryota</taxon>
        <taxon>Viridiplantae</taxon>
        <taxon>Streptophyta</taxon>
        <taxon>Embryophyta</taxon>
        <taxon>Tracheophyta</taxon>
        <taxon>Spermatophyta</taxon>
        <taxon>Magnoliopsida</taxon>
        <taxon>eudicotyledons</taxon>
        <taxon>Gunneridae</taxon>
        <taxon>Pentapetalae</taxon>
        <taxon>rosids</taxon>
        <taxon>malvids</taxon>
        <taxon>Myrtales</taxon>
        <taxon>Lythraceae</taxon>
        <taxon>Punica</taxon>
    </lineage>
</organism>
<dbReference type="Proteomes" id="UP000197138">
    <property type="component" value="Unassembled WGS sequence"/>
</dbReference>
<feature type="region of interest" description="Disordered" evidence="1">
    <location>
        <begin position="1"/>
        <end position="20"/>
    </location>
</feature>
<name>A0A218VU26_PUNGR</name>
<dbReference type="AlphaFoldDB" id="A0A218VU26"/>
<reference evidence="3" key="1">
    <citation type="journal article" date="2017" name="Plant J.">
        <title>The pomegranate (Punica granatum L.) genome and the genomics of punicalagin biosynthesis.</title>
        <authorList>
            <person name="Qin G."/>
            <person name="Xu C."/>
            <person name="Ming R."/>
            <person name="Tang H."/>
            <person name="Guyot R."/>
            <person name="Kramer E.M."/>
            <person name="Hu Y."/>
            <person name="Yi X."/>
            <person name="Qi Y."/>
            <person name="Xu X."/>
            <person name="Gao Z."/>
            <person name="Pan H."/>
            <person name="Jian J."/>
            <person name="Tian Y."/>
            <person name="Yue Z."/>
            <person name="Xu Y."/>
        </authorList>
    </citation>
    <scope>NUCLEOTIDE SEQUENCE [LARGE SCALE GENOMIC DNA]</scope>
    <source>
        <strain evidence="3">cv. Dabenzi</strain>
    </source>
</reference>
<protein>
    <submittedName>
        <fullName evidence="2">Uncharacterized protein</fullName>
    </submittedName>
</protein>